<evidence type="ECO:0000313" key="4">
    <source>
        <dbReference type="Proteomes" id="UP000753802"/>
    </source>
</evidence>
<proteinExistence type="predicted"/>
<dbReference type="Gene3D" id="3.40.30.10">
    <property type="entry name" value="Glutaredoxin"/>
    <property type="match status" value="1"/>
</dbReference>
<dbReference type="RefSeq" id="WP_161818248.1">
    <property type="nucleotide sequence ID" value="NZ_JAACJS010000012.1"/>
</dbReference>
<dbReference type="InterPro" id="IPR050553">
    <property type="entry name" value="Thioredoxin_ResA/DsbE_sf"/>
</dbReference>
<gene>
    <name evidence="3" type="ORF">GWC95_08345</name>
</gene>
<dbReference type="InterPro" id="IPR000866">
    <property type="entry name" value="AhpC/TSA"/>
</dbReference>
<accession>A0ABW9ZXN3</accession>
<keyword evidence="1" id="KW-0732">Signal</keyword>
<comment type="caution">
    <text evidence="3">The sequence shown here is derived from an EMBL/GenBank/DDBJ whole genome shotgun (WGS) entry which is preliminary data.</text>
</comment>
<dbReference type="SUPFAM" id="SSF52833">
    <property type="entry name" value="Thioredoxin-like"/>
    <property type="match status" value="1"/>
</dbReference>
<feature type="domain" description="Thioredoxin" evidence="2">
    <location>
        <begin position="9"/>
        <end position="158"/>
    </location>
</feature>
<dbReference type="Proteomes" id="UP000753802">
    <property type="component" value="Unassembled WGS sequence"/>
</dbReference>
<evidence type="ECO:0000313" key="3">
    <source>
        <dbReference type="EMBL" id="NCI49928.1"/>
    </source>
</evidence>
<protein>
    <submittedName>
        <fullName evidence="3">Redoxin domain-containing protein</fullName>
    </submittedName>
</protein>
<dbReference type="PANTHER" id="PTHR42852:SF13">
    <property type="entry name" value="PROTEIN DIPZ"/>
    <property type="match status" value="1"/>
</dbReference>
<dbReference type="CDD" id="cd02966">
    <property type="entry name" value="TlpA_like_family"/>
    <property type="match status" value="1"/>
</dbReference>
<evidence type="ECO:0000259" key="2">
    <source>
        <dbReference type="PROSITE" id="PS51352"/>
    </source>
</evidence>
<dbReference type="InterPro" id="IPR036249">
    <property type="entry name" value="Thioredoxin-like_sf"/>
</dbReference>
<organism evidence="3 4">
    <name type="scientific">Sediminibacterium roseum</name>
    <dbReference type="NCBI Taxonomy" id="1978412"/>
    <lineage>
        <taxon>Bacteria</taxon>
        <taxon>Pseudomonadati</taxon>
        <taxon>Bacteroidota</taxon>
        <taxon>Chitinophagia</taxon>
        <taxon>Chitinophagales</taxon>
        <taxon>Chitinophagaceae</taxon>
        <taxon>Sediminibacterium</taxon>
    </lineage>
</organism>
<dbReference type="InterPro" id="IPR013766">
    <property type="entry name" value="Thioredoxin_domain"/>
</dbReference>
<reference evidence="3 4" key="1">
    <citation type="submission" date="2020-01" db="EMBL/GenBank/DDBJ databases">
        <title>Genome analysis.</title>
        <authorList>
            <person name="Wu S."/>
            <person name="Wang G."/>
        </authorList>
    </citation>
    <scope>NUCLEOTIDE SEQUENCE [LARGE SCALE GENOMIC DNA]</scope>
    <source>
        <strain evidence="3 4">SYL130</strain>
    </source>
</reference>
<dbReference type="PANTHER" id="PTHR42852">
    <property type="entry name" value="THIOL:DISULFIDE INTERCHANGE PROTEIN DSBE"/>
    <property type="match status" value="1"/>
</dbReference>
<feature type="signal peptide" evidence="1">
    <location>
        <begin position="1"/>
        <end position="19"/>
    </location>
</feature>
<keyword evidence="4" id="KW-1185">Reference proteome</keyword>
<dbReference type="PROSITE" id="PS51352">
    <property type="entry name" value="THIOREDOXIN_2"/>
    <property type="match status" value="1"/>
</dbReference>
<feature type="chain" id="PRO_5047504384" evidence="1">
    <location>
        <begin position="20"/>
        <end position="158"/>
    </location>
</feature>
<evidence type="ECO:0000256" key="1">
    <source>
        <dbReference type="SAM" id="SignalP"/>
    </source>
</evidence>
<dbReference type="Pfam" id="PF00578">
    <property type="entry name" value="AhpC-TSA"/>
    <property type="match status" value="1"/>
</dbReference>
<dbReference type="EMBL" id="JAACJS010000012">
    <property type="protein sequence ID" value="NCI49928.1"/>
    <property type="molecule type" value="Genomic_DNA"/>
</dbReference>
<sequence>MKKSILLALFVGCVIGAQAQPIKKMKMDQLLKMIDTSKTPLVVNFWATWCGPCIREIPWFEKAVKEYAGQKVKLILVSIDYPDDYAGIAAFAKKQGYTSQIIWLNETDPDVFCPKVDKSWKNTIPVTLMVNNKRKYRQFYNQQLPEPKLAEELRKLVE</sequence>
<name>A0ABW9ZXN3_9BACT</name>